<dbReference type="PANTHER" id="PTHR45740:SF2">
    <property type="entry name" value="POLY [ADP-RIBOSE] POLYMERASE"/>
    <property type="match status" value="1"/>
</dbReference>
<organism evidence="2 3">
    <name type="scientific">Brassicogethes aeneus</name>
    <name type="common">Rape pollen beetle</name>
    <name type="synonym">Meligethes aeneus</name>
    <dbReference type="NCBI Taxonomy" id="1431903"/>
    <lineage>
        <taxon>Eukaryota</taxon>
        <taxon>Metazoa</taxon>
        <taxon>Ecdysozoa</taxon>
        <taxon>Arthropoda</taxon>
        <taxon>Hexapoda</taxon>
        <taxon>Insecta</taxon>
        <taxon>Pterygota</taxon>
        <taxon>Neoptera</taxon>
        <taxon>Endopterygota</taxon>
        <taxon>Coleoptera</taxon>
        <taxon>Polyphaga</taxon>
        <taxon>Cucujiformia</taxon>
        <taxon>Nitidulidae</taxon>
        <taxon>Meligethinae</taxon>
        <taxon>Brassicogethes</taxon>
    </lineage>
</organism>
<dbReference type="AlphaFoldDB" id="A0A9P0AQM9"/>
<dbReference type="OrthoDB" id="6133115at2759"/>
<dbReference type="SUPFAM" id="SSF56399">
    <property type="entry name" value="ADP-ribosylation"/>
    <property type="match status" value="1"/>
</dbReference>
<proteinExistence type="predicted"/>
<feature type="domain" description="PARP catalytic" evidence="1">
    <location>
        <begin position="219"/>
        <end position="354"/>
    </location>
</feature>
<dbReference type="InterPro" id="IPR012317">
    <property type="entry name" value="Poly(ADP-ribose)pol_cat_dom"/>
</dbReference>
<reference evidence="2" key="1">
    <citation type="submission" date="2021-12" db="EMBL/GenBank/DDBJ databases">
        <authorList>
            <person name="King R."/>
        </authorList>
    </citation>
    <scope>NUCLEOTIDE SEQUENCE</scope>
</reference>
<dbReference type="EMBL" id="OV121132">
    <property type="protein sequence ID" value="CAH0546210.1"/>
    <property type="molecule type" value="Genomic_DNA"/>
</dbReference>
<sequence>MGNLCSNKEQESRRPELLRQRFSLRAHLTRLEEEKRLEQTQRDEVRLAQKERDEELARLAPESEETHLRILKEERRTRLEQTQRDEVRLAQKERDEELARLAHENEESRRADHLELLRQERISQQAHLRIFEVKRRTRLEQTQRDETRLAQKRRDEELATLTRQLYITTPGRSVKADEKILSKPRLILDLLINFTETNQWQQHDPNSSYCLVLLPNYDAEYHNLVNKFRRTNKNFYKVTQIAKMQNKYLYAKYKLKQIQTMCNNVETLYHGTKMHCLDAICKENLNWRLHQRSKFGRGVSFSSISYYSTHYCDKDKEKIMLVVDVLVNNWCHGEQGLMLPPNGYETTKADKNKVIVKYDDFTFYPKYVIYYEGIDYSKKNNYHRRNHFMYE</sequence>
<dbReference type="GO" id="GO:1990404">
    <property type="term" value="F:NAD+-protein mono-ADP-ribosyltransferase activity"/>
    <property type="evidence" value="ECO:0007669"/>
    <property type="project" value="TreeGrafter"/>
</dbReference>
<name>A0A9P0AQM9_BRAAE</name>
<dbReference type="Gene3D" id="3.90.228.10">
    <property type="match status" value="1"/>
</dbReference>
<evidence type="ECO:0000259" key="1">
    <source>
        <dbReference type="Pfam" id="PF00644"/>
    </source>
</evidence>
<protein>
    <recommendedName>
        <fullName evidence="1">PARP catalytic domain-containing protein</fullName>
    </recommendedName>
</protein>
<keyword evidence="3" id="KW-1185">Reference proteome</keyword>
<dbReference type="PANTHER" id="PTHR45740">
    <property type="entry name" value="POLY [ADP-RIBOSE] POLYMERASE"/>
    <property type="match status" value="1"/>
</dbReference>
<accession>A0A9P0AQM9</accession>
<dbReference type="GO" id="GO:0005634">
    <property type="term" value="C:nucleus"/>
    <property type="evidence" value="ECO:0007669"/>
    <property type="project" value="TreeGrafter"/>
</dbReference>
<dbReference type="InterPro" id="IPR051712">
    <property type="entry name" value="ARTD-AVP"/>
</dbReference>
<gene>
    <name evidence="2" type="ORF">MELIAE_LOCUS428</name>
</gene>
<evidence type="ECO:0000313" key="2">
    <source>
        <dbReference type="EMBL" id="CAH0546210.1"/>
    </source>
</evidence>
<evidence type="ECO:0000313" key="3">
    <source>
        <dbReference type="Proteomes" id="UP001154078"/>
    </source>
</evidence>
<dbReference type="GO" id="GO:0003950">
    <property type="term" value="F:NAD+ poly-ADP-ribosyltransferase activity"/>
    <property type="evidence" value="ECO:0007669"/>
    <property type="project" value="InterPro"/>
</dbReference>
<dbReference type="Pfam" id="PF00644">
    <property type="entry name" value="PARP"/>
    <property type="match status" value="1"/>
</dbReference>
<dbReference type="Proteomes" id="UP001154078">
    <property type="component" value="Chromosome 1"/>
</dbReference>